<gene>
    <name evidence="3" type="ORF">ENY07_05785</name>
</gene>
<proteinExistence type="inferred from homology"/>
<dbReference type="InterPro" id="IPR029045">
    <property type="entry name" value="ClpP/crotonase-like_dom_sf"/>
</dbReference>
<dbReference type="AlphaFoldDB" id="A0A8J4M5I0"/>
<protein>
    <submittedName>
        <fullName evidence="3">Cyclohexa-1,5-dienecarbonyl-CoA hydratase</fullName>
        <ecNumber evidence="3">4.2.1.100</ecNumber>
    </submittedName>
</protein>
<evidence type="ECO:0000313" key="3">
    <source>
        <dbReference type="EMBL" id="HGC42716.1"/>
    </source>
</evidence>
<evidence type="ECO:0000256" key="1">
    <source>
        <dbReference type="ARBA" id="ARBA00005254"/>
    </source>
</evidence>
<reference evidence="3" key="1">
    <citation type="journal article" date="2020" name="mSystems">
        <title>Genome- and Community-Level Interaction Insights into Carbon Utilization and Element Cycling Functions of Hydrothermarchaeota in Hydrothermal Sediment.</title>
        <authorList>
            <person name="Zhou Z."/>
            <person name="Liu Y."/>
            <person name="Xu W."/>
            <person name="Pan J."/>
            <person name="Luo Z.H."/>
            <person name="Li M."/>
        </authorList>
    </citation>
    <scope>NUCLEOTIDE SEQUENCE</scope>
    <source>
        <strain evidence="3">SpSt-997</strain>
    </source>
</reference>
<dbReference type="GO" id="GO:0006635">
    <property type="term" value="P:fatty acid beta-oxidation"/>
    <property type="evidence" value="ECO:0007669"/>
    <property type="project" value="TreeGrafter"/>
</dbReference>
<dbReference type="Gene3D" id="1.10.12.10">
    <property type="entry name" value="Lyase 2-enoyl-coa Hydratase, Chain A, domain 2"/>
    <property type="match status" value="1"/>
</dbReference>
<organism evidence="3">
    <name type="scientific">Acidicaldus sp</name>
    <dbReference type="NCBI Taxonomy" id="1872105"/>
    <lineage>
        <taxon>Bacteria</taxon>
        <taxon>Pseudomonadati</taxon>
        <taxon>Pseudomonadota</taxon>
        <taxon>Alphaproteobacteria</taxon>
        <taxon>Acetobacterales</taxon>
        <taxon>Acetobacteraceae</taxon>
        <taxon>Acidicaldus</taxon>
    </lineage>
</organism>
<dbReference type="InterPro" id="IPR001753">
    <property type="entry name" value="Enoyl-CoA_hydra/iso"/>
</dbReference>
<comment type="caution">
    <text evidence="3">The sequence shown here is derived from an EMBL/GenBank/DDBJ whole genome shotgun (WGS) entry which is preliminary data.</text>
</comment>
<dbReference type="NCBIfam" id="TIGR03189">
    <property type="entry name" value="dienoyl_CoA_hyt"/>
    <property type="match status" value="1"/>
</dbReference>
<name>A0A8J4M5I0_9PROT</name>
<dbReference type="PANTHER" id="PTHR11941:SF54">
    <property type="entry name" value="ENOYL-COA HYDRATASE, MITOCHONDRIAL"/>
    <property type="match status" value="1"/>
</dbReference>
<sequence>MSAAPLRVWRSHGEALLRLRLARPKANILDAAMLAALDAALSAELGQGALLAVLIDAEGPHFSFGASVEEHLPDACAAMLRGFHALLLRLLAAPVPVLFAVRGQCLGGALELTLAGTRIFAAPEAMFGQPEIRLGVFAPAASCLLPERIGQPAAEDILLSGRSLGAEEARAAGLIQAVVADPEAAAEQWFATHLADKSAAALRCAMAAARSDLVARARVRLAELETLYLDDLMRTRDALAGLQAFLGKRAPRWEHR</sequence>
<dbReference type="InterPro" id="IPR017602">
    <property type="entry name" value="Dienoyl_CoA_hydratase"/>
</dbReference>
<dbReference type="CDD" id="cd06558">
    <property type="entry name" value="crotonase-like"/>
    <property type="match status" value="1"/>
</dbReference>
<dbReference type="PANTHER" id="PTHR11941">
    <property type="entry name" value="ENOYL-COA HYDRATASE-RELATED"/>
    <property type="match status" value="1"/>
</dbReference>
<dbReference type="GO" id="GO:0018823">
    <property type="term" value="F:cyclohexa-1,5-dienecarbonyl-CoA hydratase activity"/>
    <property type="evidence" value="ECO:0007669"/>
    <property type="project" value="UniProtKB-EC"/>
</dbReference>
<comment type="similarity">
    <text evidence="1">Belongs to the enoyl-CoA hydratase/isomerase family.</text>
</comment>
<keyword evidence="2 3" id="KW-0456">Lyase</keyword>
<dbReference type="InterPro" id="IPR014748">
    <property type="entry name" value="Enoyl-CoA_hydra_C"/>
</dbReference>
<dbReference type="EMBL" id="DTQM01000108">
    <property type="protein sequence ID" value="HGC42716.1"/>
    <property type="molecule type" value="Genomic_DNA"/>
</dbReference>
<dbReference type="SUPFAM" id="SSF52096">
    <property type="entry name" value="ClpP/crotonase"/>
    <property type="match status" value="1"/>
</dbReference>
<dbReference type="Pfam" id="PF00378">
    <property type="entry name" value="ECH_1"/>
    <property type="match status" value="1"/>
</dbReference>
<dbReference type="Gene3D" id="3.90.226.10">
    <property type="entry name" value="2-enoyl-CoA Hydratase, Chain A, domain 1"/>
    <property type="match status" value="1"/>
</dbReference>
<evidence type="ECO:0000256" key="2">
    <source>
        <dbReference type="ARBA" id="ARBA00023239"/>
    </source>
</evidence>
<accession>A0A8J4M5I0</accession>
<dbReference type="EC" id="4.2.1.100" evidence="3"/>